<evidence type="ECO:0000313" key="1">
    <source>
        <dbReference type="EMBL" id="EDM07165.1"/>
    </source>
</evidence>
<organism evidence="1 2">
    <name type="scientific">Rattus norvegicus</name>
    <name type="common">Rat</name>
    <dbReference type="NCBI Taxonomy" id="10116"/>
    <lineage>
        <taxon>Eukaryota</taxon>
        <taxon>Metazoa</taxon>
        <taxon>Chordata</taxon>
        <taxon>Craniata</taxon>
        <taxon>Vertebrata</taxon>
        <taxon>Euteleostomi</taxon>
        <taxon>Mammalia</taxon>
        <taxon>Eutheria</taxon>
        <taxon>Euarchontoglires</taxon>
        <taxon>Glires</taxon>
        <taxon>Rodentia</taxon>
        <taxon>Myomorpha</taxon>
        <taxon>Muroidea</taxon>
        <taxon>Muridae</taxon>
        <taxon>Murinae</taxon>
        <taxon>Rattus</taxon>
    </lineage>
</organism>
<reference evidence="1 2" key="1">
    <citation type="submission" date="2005-09" db="EMBL/GenBank/DDBJ databases">
        <authorList>
            <person name="Mural R.J."/>
            <person name="Li P.W."/>
            <person name="Adams M.D."/>
            <person name="Amanatides P.G."/>
            <person name="Baden-Tillson H."/>
            <person name="Barnstead M."/>
            <person name="Chin S.H."/>
            <person name="Dew I."/>
            <person name="Evans C.A."/>
            <person name="Ferriera S."/>
            <person name="Flanigan M."/>
            <person name="Fosler C."/>
            <person name="Glodek A."/>
            <person name="Gu Z."/>
            <person name="Holt R.A."/>
            <person name="Jennings D."/>
            <person name="Kraft C.L."/>
            <person name="Lu F."/>
            <person name="Nguyen T."/>
            <person name="Nusskern D.R."/>
            <person name="Pfannkoch C.M."/>
            <person name="Sitter C."/>
            <person name="Sutton G.G."/>
            <person name="Venter J.C."/>
            <person name="Wang Z."/>
            <person name="Woodage T."/>
            <person name="Zheng X.H."/>
            <person name="Zhong F."/>
        </authorList>
    </citation>
    <scope>NUCLEOTIDE SEQUENCE [LARGE SCALE GENOMIC DNA]</scope>
    <source>
        <strain>BN</strain>
        <strain evidence="2">Sprague-Dawley</strain>
    </source>
</reference>
<protein>
    <submittedName>
        <fullName evidence="1">RCG38061</fullName>
    </submittedName>
</protein>
<dbReference type="AlphaFoldDB" id="A6IV15"/>
<name>A6IV15_RAT</name>
<sequence>MVQRPSLSLKDIFLETPSSLGSSKREIIDRLRRKTSFLG</sequence>
<accession>A6IV15</accession>
<dbReference type="Proteomes" id="UP000234681">
    <property type="component" value="Chromosome X"/>
</dbReference>
<evidence type="ECO:0000313" key="2">
    <source>
        <dbReference type="Proteomes" id="UP000234681"/>
    </source>
</evidence>
<gene>
    <name evidence="1" type="ORF">rCG_38061</name>
</gene>
<dbReference type="EMBL" id="CH473969">
    <property type="protein sequence ID" value="EDM07165.1"/>
    <property type="molecule type" value="Genomic_DNA"/>
</dbReference>
<proteinExistence type="predicted"/>